<evidence type="ECO:0000313" key="1">
    <source>
        <dbReference type="EMBL" id="AEB08833.1"/>
    </source>
</evidence>
<dbReference type="KEGG" id="dao:Desac_0965"/>
<dbReference type="eggNOG" id="COG1433">
    <property type="taxonomic scope" value="Bacteria"/>
</dbReference>
<dbReference type="STRING" id="880072.Desac_0965"/>
<accession>F2NC38</accession>
<dbReference type="AlphaFoldDB" id="F2NC38"/>
<sequence>MQQEEIIARVRQRAVDNFKSGLNCAESVFTAVLAELEGDLSPEVMCVVTGFGSGGGLFGGTCGSLNGAIAALGLVYGRRQPPDGTLEEKRAQLYGNPGLYRIYNRLSNVFQERFGTTLCREITQPWRGQWFTRDRLKQCLKTVSFMAEKAAEMVFPRDRDFWGSQPLGENVLGE</sequence>
<dbReference type="SUPFAM" id="SSF48695">
    <property type="entry name" value="Multiheme cytochromes"/>
    <property type="match status" value="1"/>
</dbReference>
<evidence type="ECO:0000313" key="2">
    <source>
        <dbReference type="Proteomes" id="UP000000483"/>
    </source>
</evidence>
<name>F2NC38_DESAR</name>
<protein>
    <submittedName>
        <fullName evidence="1">C_GCAxxG_C_C family protein</fullName>
    </submittedName>
</protein>
<dbReference type="RefSeq" id="WP_013705946.1">
    <property type="nucleotide sequence ID" value="NC_015388.1"/>
</dbReference>
<reference evidence="2" key="2">
    <citation type="submission" date="2011-03" db="EMBL/GenBank/DDBJ databases">
        <title>The complete genome of Desulfobacca acetoxidans DSM 11109.</title>
        <authorList>
            <consortium name="US DOE Joint Genome Institute (JGI-PGF)"/>
            <person name="Lucas S."/>
            <person name="Copeland A."/>
            <person name="Lapidus A."/>
            <person name="Bruce D."/>
            <person name="Goodwin L."/>
            <person name="Pitluck S."/>
            <person name="Peters L."/>
            <person name="Kyrpides N."/>
            <person name="Mavromatis K."/>
            <person name="Ivanova N."/>
            <person name="Ovchinnikova G."/>
            <person name="Teshima H."/>
            <person name="Detter J.C."/>
            <person name="Han C."/>
            <person name="Land M."/>
            <person name="Hauser L."/>
            <person name="Markowitz V."/>
            <person name="Cheng J.-F."/>
            <person name="Hugenholtz P."/>
            <person name="Woyke T."/>
            <person name="Wu D."/>
            <person name="Spring S."/>
            <person name="Schueler E."/>
            <person name="Brambilla E."/>
            <person name="Klenk H.-P."/>
            <person name="Eisen J.A."/>
        </authorList>
    </citation>
    <scope>NUCLEOTIDE SEQUENCE [LARGE SCALE GENOMIC DNA]</scope>
    <source>
        <strain evidence="2">ATCC 700848 / DSM 11109 / ASRB2</strain>
    </source>
</reference>
<dbReference type="InterPro" id="IPR036280">
    <property type="entry name" value="Multihaem_cyt_sf"/>
</dbReference>
<dbReference type="Pfam" id="PF09719">
    <property type="entry name" value="C_GCAxxG_C_C"/>
    <property type="match status" value="1"/>
</dbReference>
<proteinExistence type="predicted"/>
<dbReference type="HOGENOM" id="CLU_091283_0_1_7"/>
<dbReference type="NCBIfam" id="TIGR01909">
    <property type="entry name" value="C_GCAxxG_C_C"/>
    <property type="match status" value="1"/>
</dbReference>
<dbReference type="Proteomes" id="UP000000483">
    <property type="component" value="Chromosome"/>
</dbReference>
<dbReference type="EMBL" id="CP002629">
    <property type="protein sequence ID" value="AEB08833.1"/>
    <property type="molecule type" value="Genomic_DNA"/>
</dbReference>
<reference evidence="1 2" key="1">
    <citation type="journal article" date="2011" name="Stand. Genomic Sci.">
        <title>Complete genome sequence of the acetate-degrading sulfate reducer Desulfobacca acetoxidans type strain (ASRB2).</title>
        <authorList>
            <person name="Goker M."/>
            <person name="Teshima H."/>
            <person name="Lapidus A."/>
            <person name="Nolan M."/>
            <person name="Lucas S."/>
            <person name="Hammon N."/>
            <person name="Deshpande S."/>
            <person name="Cheng J.F."/>
            <person name="Tapia R."/>
            <person name="Han C."/>
            <person name="Goodwin L."/>
            <person name="Pitluck S."/>
            <person name="Huntemann M."/>
            <person name="Liolios K."/>
            <person name="Ivanova N."/>
            <person name="Pagani I."/>
            <person name="Mavromatis K."/>
            <person name="Ovchinikova G."/>
            <person name="Pati A."/>
            <person name="Chen A."/>
            <person name="Palaniappan K."/>
            <person name="Land M."/>
            <person name="Hauser L."/>
            <person name="Brambilla E.M."/>
            <person name="Rohde M."/>
            <person name="Spring S."/>
            <person name="Detter J.C."/>
            <person name="Woyke T."/>
            <person name="Bristow J."/>
            <person name="Eisen J.A."/>
            <person name="Markowitz V."/>
            <person name="Hugenholtz P."/>
            <person name="Kyrpides N.C."/>
            <person name="Klenk H.P."/>
        </authorList>
    </citation>
    <scope>NUCLEOTIDE SEQUENCE [LARGE SCALE GENOMIC DNA]</scope>
    <source>
        <strain evidence="2">ATCC 700848 / DSM 11109 / ASRB2</strain>
    </source>
</reference>
<dbReference type="OrthoDB" id="9791535at2"/>
<gene>
    <name evidence="1" type="ordered locus">Desac_0965</name>
</gene>
<dbReference type="InterPro" id="IPR010181">
    <property type="entry name" value="CGCAxxGCC_motif"/>
</dbReference>
<organism evidence="1 2">
    <name type="scientific">Desulfobacca acetoxidans (strain ATCC 700848 / DSM 11109 / ASRB2)</name>
    <dbReference type="NCBI Taxonomy" id="880072"/>
    <lineage>
        <taxon>Bacteria</taxon>
        <taxon>Pseudomonadati</taxon>
        <taxon>Thermodesulfobacteriota</taxon>
        <taxon>Desulfobaccia</taxon>
        <taxon>Desulfobaccales</taxon>
        <taxon>Desulfobaccaceae</taxon>
        <taxon>Desulfobacca</taxon>
    </lineage>
</organism>
<keyword evidence="2" id="KW-1185">Reference proteome</keyword>